<gene>
    <name evidence="8" type="ORF">NYP16_05975</name>
</gene>
<evidence type="ECO:0000256" key="3">
    <source>
        <dbReference type="ARBA" id="ARBA00022723"/>
    </source>
</evidence>
<evidence type="ECO:0000313" key="8">
    <source>
        <dbReference type="EMBL" id="MDA5193500.1"/>
    </source>
</evidence>
<dbReference type="InterPro" id="IPR036922">
    <property type="entry name" value="Rieske_2Fe-2S_sf"/>
</dbReference>
<dbReference type="SUPFAM" id="SSF55961">
    <property type="entry name" value="Bet v1-like"/>
    <property type="match status" value="1"/>
</dbReference>
<dbReference type="PANTHER" id="PTHR43756">
    <property type="entry name" value="CHOLINE MONOOXYGENASE, CHLOROPLASTIC"/>
    <property type="match status" value="1"/>
</dbReference>
<accession>A0A9X3Z6S7</accession>
<comment type="caution">
    <text evidence="8">The sequence shown here is derived from an EMBL/GenBank/DDBJ whole genome shotgun (WGS) entry which is preliminary data.</text>
</comment>
<evidence type="ECO:0000313" key="9">
    <source>
        <dbReference type="Proteomes" id="UP001141619"/>
    </source>
</evidence>
<evidence type="ECO:0000256" key="1">
    <source>
        <dbReference type="ARBA" id="ARBA00008751"/>
    </source>
</evidence>
<reference evidence="8" key="1">
    <citation type="submission" date="2022-08" db="EMBL/GenBank/DDBJ databases">
        <authorList>
            <person name="Vandamme P."/>
            <person name="Hettiarachchi A."/>
            <person name="Peeters C."/>
            <person name="Cnockaert M."/>
            <person name="Carlier A."/>
        </authorList>
    </citation>
    <scope>NUCLEOTIDE SEQUENCE</scope>
    <source>
        <strain evidence="8">LMG 31809</strain>
    </source>
</reference>
<protein>
    <submittedName>
        <fullName evidence="8">Rieske 2Fe-2S domain-containing protein</fullName>
    </submittedName>
</protein>
<dbReference type="PANTHER" id="PTHR43756:SF1">
    <property type="entry name" value="3-PHENYLPROPIONATE_CINNAMIC ACID DIOXYGENASE SUBUNIT ALPHA"/>
    <property type="match status" value="1"/>
</dbReference>
<keyword evidence="9" id="KW-1185">Reference proteome</keyword>
<comment type="similarity">
    <text evidence="1">Belongs to the bacterial ring-hydroxylating dioxygenase alpha subunit family.</text>
</comment>
<proteinExistence type="inferred from homology"/>
<dbReference type="SUPFAM" id="SSF50022">
    <property type="entry name" value="ISP domain"/>
    <property type="match status" value="1"/>
</dbReference>
<sequence>MSYDIAHIKSLVEPNRVHRDVYVDPEIFELELKRIWGRAWIYAGHESQIKNPGDTYALTIGREPIVMARAKDGSLHVLYNRCAHKGAKVASEGCGHSAGFRCPYHGWTYHHDGRLQALPARAGYADTGLDLENPAFHMQPVAQFESYRGFIFVCFDKSAPDLKTFLGDVAATLDNMADRSPEGEVEVAGPPLRYMHDNNWKMFIENLNDAMHPMIAHGSVGSATRRLAAKMPEGATPSAEAEIIFPFGSSYQFFDDLGVTGLPNGHGYMGGKKSIHTSYSDIPGYYDSMVASYGEEKTQEILSQNRHNSIFYPSFTAKDAVQAVRVVRPIAVNKTIVETWHFRLKGAPEDMLKRTILYSRLINSNASMVGPDDWDCYARMQEALPSHSTPWVDMRRGFGKDVTEGDHRTSFGTSDLSFRNQYHAWLDYMTRETVA</sequence>
<keyword evidence="3" id="KW-0479">Metal-binding</keyword>
<dbReference type="PROSITE" id="PS51296">
    <property type="entry name" value="RIESKE"/>
    <property type="match status" value="1"/>
</dbReference>
<evidence type="ECO:0000256" key="2">
    <source>
        <dbReference type="ARBA" id="ARBA00022714"/>
    </source>
</evidence>
<dbReference type="GO" id="GO:0051537">
    <property type="term" value="F:2 iron, 2 sulfur cluster binding"/>
    <property type="evidence" value="ECO:0007669"/>
    <property type="project" value="UniProtKB-KW"/>
</dbReference>
<dbReference type="InterPro" id="IPR015879">
    <property type="entry name" value="Ring_hydroxy_dOase_asu_C_dom"/>
</dbReference>
<keyword evidence="2" id="KW-0001">2Fe-2S</keyword>
<evidence type="ECO:0000256" key="5">
    <source>
        <dbReference type="ARBA" id="ARBA00023004"/>
    </source>
</evidence>
<dbReference type="AlphaFoldDB" id="A0A9X3Z6S7"/>
<dbReference type="Gene3D" id="3.90.380.10">
    <property type="entry name" value="Naphthalene 1,2-dioxygenase Alpha Subunit, Chain A, domain 1"/>
    <property type="match status" value="1"/>
</dbReference>
<dbReference type="Proteomes" id="UP001141619">
    <property type="component" value="Unassembled WGS sequence"/>
</dbReference>
<evidence type="ECO:0000256" key="6">
    <source>
        <dbReference type="ARBA" id="ARBA00023014"/>
    </source>
</evidence>
<dbReference type="Pfam" id="PF00355">
    <property type="entry name" value="Rieske"/>
    <property type="match status" value="1"/>
</dbReference>
<keyword evidence="6" id="KW-0411">Iron-sulfur</keyword>
<evidence type="ECO:0000256" key="4">
    <source>
        <dbReference type="ARBA" id="ARBA00023002"/>
    </source>
</evidence>
<dbReference type="GO" id="GO:0016491">
    <property type="term" value="F:oxidoreductase activity"/>
    <property type="evidence" value="ECO:0007669"/>
    <property type="project" value="UniProtKB-KW"/>
</dbReference>
<keyword evidence="5" id="KW-0408">Iron</keyword>
<dbReference type="Pfam" id="PF00848">
    <property type="entry name" value="Ring_hydroxyl_A"/>
    <property type="match status" value="1"/>
</dbReference>
<dbReference type="InterPro" id="IPR017941">
    <property type="entry name" value="Rieske_2Fe-2S"/>
</dbReference>
<name>A0A9X3Z6S7_9PROT</name>
<dbReference type="InterPro" id="IPR001663">
    <property type="entry name" value="Rng_hydr_dOase-A"/>
</dbReference>
<feature type="domain" description="Rieske" evidence="7">
    <location>
        <begin position="41"/>
        <end position="153"/>
    </location>
</feature>
<dbReference type="Gene3D" id="2.102.10.10">
    <property type="entry name" value="Rieske [2Fe-2S] iron-sulphur domain"/>
    <property type="match status" value="1"/>
</dbReference>
<evidence type="ECO:0000259" key="7">
    <source>
        <dbReference type="PROSITE" id="PS51296"/>
    </source>
</evidence>
<organism evidence="8 9">
    <name type="scientific">Govanella unica</name>
    <dbReference type="NCBI Taxonomy" id="2975056"/>
    <lineage>
        <taxon>Bacteria</taxon>
        <taxon>Pseudomonadati</taxon>
        <taxon>Pseudomonadota</taxon>
        <taxon>Alphaproteobacteria</taxon>
        <taxon>Emcibacterales</taxon>
        <taxon>Govanellaceae</taxon>
        <taxon>Govanella</taxon>
    </lineage>
</organism>
<dbReference type="PRINTS" id="PR00090">
    <property type="entry name" value="RNGDIOXGNASE"/>
</dbReference>
<keyword evidence="4" id="KW-0560">Oxidoreductase</keyword>
<dbReference type="GO" id="GO:0005506">
    <property type="term" value="F:iron ion binding"/>
    <property type="evidence" value="ECO:0007669"/>
    <property type="project" value="InterPro"/>
</dbReference>
<dbReference type="RefSeq" id="WP_274943202.1">
    <property type="nucleotide sequence ID" value="NZ_JANWOI010000002.1"/>
</dbReference>
<reference evidence="8" key="2">
    <citation type="journal article" date="2023" name="Syst. Appl. Microbiol.">
        <title>Govania unica gen. nov., sp. nov., a rare biosphere bacterium that represents a novel family in the class Alphaproteobacteria.</title>
        <authorList>
            <person name="Vandamme P."/>
            <person name="Peeters C."/>
            <person name="Hettiarachchi A."/>
            <person name="Cnockaert M."/>
            <person name="Carlier A."/>
        </authorList>
    </citation>
    <scope>NUCLEOTIDE SEQUENCE</scope>
    <source>
        <strain evidence="8">LMG 31809</strain>
    </source>
</reference>
<dbReference type="EMBL" id="JANWOI010000002">
    <property type="protein sequence ID" value="MDA5193500.1"/>
    <property type="molecule type" value="Genomic_DNA"/>
</dbReference>